<dbReference type="AlphaFoldDB" id="A0A918JL49"/>
<feature type="transmembrane region" description="Helical" evidence="1">
    <location>
        <begin position="6"/>
        <end position="21"/>
    </location>
</feature>
<keyword evidence="3" id="KW-1185">Reference proteome</keyword>
<evidence type="ECO:0000256" key="1">
    <source>
        <dbReference type="SAM" id="Phobius"/>
    </source>
</evidence>
<keyword evidence="1" id="KW-0472">Membrane</keyword>
<keyword evidence="1" id="KW-1133">Transmembrane helix</keyword>
<feature type="transmembrane region" description="Helical" evidence="1">
    <location>
        <begin position="33"/>
        <end position="53"/>
    </location>
</feature>
<proteinExistence type="predicted"/>
<comment type="caution">
    <text evidence="2">The sequence shown here is derived from an EMBL/GenBank/DDBJ whole genome shotgun (WGS) entry which is preliminary data.</text>
</comment>
<accession>A0A918JL49</accession>
<dbReference type="Proteomes" id="UP000631300">
    <property type="component" value="Unassembled WGS sequence"/>
</dbReference>
<sequence length="224" mass="25190">MFATYTIMLLALFSIGITLYTRKMNENDKPIIFVWGNSACMVGIVILTAVSQFNTSTDDKAYKQAVLDLGVLARVNEFIIPIFDNYAEITNNFTPIKNYIYQEQTKSTNPDVVTLIERQQNRIREQESFQVANQALDNLKSIAAEVQSLHMQYGDKVPKEVLEWAGVVSEIKLENMDIYFDPYAREGDSPSESVLSFFELSGKAFGVSIGRAKKASETINSIAK</sequence>
<reference evidence="2" key="1">
    <citation type="journal article" date="2014" name="Int. J. Syst. Evol. Microbiol.">
        <title>Complete genome sequence of Corynebacterium casei LMG S-19264T (=DSM 44701T), isolated from a smear-ripened cheese.</title>
        <authorList>
            <consortium name="US DOE Joint Genome Institute (JGI-PGF)"/>
            <person name="Walter F."/>
            <person name="Albersmeier A."/>
            <person name="Kalinowski J."/>
            <person name="Ruckert C."/>
        </authorList>
    </citation>
    <scope>NUCLEOTIDE SEQUENCE</scope>
    <source>
        <strain evidence="2">KCTC 22164</strain>
    </source>
</reference>
<dbReference type="RefSeq" id="WP_189406301.1">
    <property type="nucleotide sequence ID" value="NZ_BMXP01000004.1"/>
</dbReference>
<evidence type="ECO:0000313" key="3">
    <source>
        <dbReference type="Proteomes" id="UP000631300"/>
    </source>
</evidence>
<keyword evidence="1" id="KW-0812">Transmembrane</keyword>
<protein>
    <submittedName>
        <fullName evidence="2">Uncharacterized protein</fullName>
    </submittedName>
</protein>
<organism evidence="2 3">
    <name type="scientific">Alteromonas halophila</name>
    <dbReference type="NCBI Taxonomy" id="516698"/>
    <lineage>
        <taxon>Bacteria</taxon>
        <taxon>Pseudomonadati</taxon>
        <taxon>Pseudomonadota</taxon>
        <taxon>Gammaproteobacteria</taxon>
        <taxon>Alteromonadales</taxon>
        <taxon>Alteromonadaceae</taxon>
        <taxon>Alteromonas/Salinimonas group</taxon>
        <taxon>Alteromonas</taxon>
    </lineage>
</organism>
<name>A0A918JL49_9ALTE</name>
<evidence type="ECO:0000313" key="2">
    <source>
        <dbReference type="EMBL" id="GGW87290.1"/>
    </source>
</evidence>
<reference evidence="2" key="2">
    <citation type="submission" date="2020-09" db="EMBL/GenBank/DDBJ databases">
        <authorList>
            <person name="Sun Q."/>
            <person name="Kim S."/>
        </authorList>
    </citation>
    <scope>NUCLEOTIDE SEQUENCE</scope>
    <source>
        <strain evidence="2">KCTC 22164</strain>
    </source>
</reference>
<dbReference type="EMBL" id="BMXP01000004">
    <property type="protein sequence ID" value="GGW87290.1"/>
    <property type="molecule type" value="Genomic_DNA"/>
</dbReference>
<gene>
    <name evidence="2" type="ORF">GCM10007391_21470</name>
</gene>